<gene>
    <name evidence="1" type="ORF">SAMN05661086_00933</name>
</gene>
<reference evidence="1 2" key="1">
    <citation type="submission" date="2016-10" db="EMBL/GenBank/DDBJ databases">
        <authorList>
            <person name="de Groot N.N."/>
        </authorList>
    </citation>
    <scope>NUCLEOTIDE SEQUENCE [LARGE SCALE GENOMIC DNA]</scope>
    <source>
        <strain evidence="1 2">743A</strain>
    </source>
</reference>
<accession>A0A1I6IN53</accession>
<organism evidence="1 2">
    <name type="scientific">Anaeromicropila populeti</name>
    <dbReference type="NCBI Taxonomy" id="37658"/>
    <lineage>
        <taxon>Bacteria</taxon>
        <taxon>Bacillati</taxon>
        <taxon>Bacillota</taxon>
        <taxon>Clostridia</taxon>
        <taxon>Lachnospirales</taxon>
        <taxon>Lachnospiraceae</taxon>
        <taxon>Anaeromicropila</taxon>
    </lineage>
</organism>
<evidence type="ECO:0000313" key="2">
    <source>
        <dbReference type="Proteomes" id="UP000199659"/>
    </source>
</evidence>
<protein>
    <recommendedName>
        <fullName evidence="3">Butirosin biosynthesis protein H, N-terminal</fullName>
    </recommendedName>
</protein>
<sequence length="385" mass="46159">MLPKMEKEEKSKTRNILKLSDPLICAWPDHSFLTSLILNMNTGYDWIMNMYVQTYGSYFKVGDYVEETKLDHYPFANQNIKAGMTDVCPFVNRYLIPRDDIIRTKYRVLFDFVKEFIDKEYYITITLDRISLIGIRIHTFTKEEYDGPPYFLHAVNIYGYDLEKGVVYCTDNFEKGRYISKEIRIEDLNYSFSEVPLPDFISEFEQQVKVYRNYPYCEWKFDKVLLIGLLKDYLEPRKNIDYLYNFVITPFKDTTNIGKFGIESYDLLVTYLQEFIDGKRSFLNVKDSFIDKRAFSYLKDHKRLMRLRVEYLMKNEMIEKDDNFLNQFIELEKKADILLNLCIKADLAKSKKYVEKTLLALDNFRNQDERLIRELLDKLKENKKM</sequence>
<dbReference type="RefSeq" id="WP_092559541.1">
    <property type="nucleotide sequence ID" value="NZ_FOYZ01000003.1"/>
</dbReference>
<name>A0A1I6IN53_9FIRM</name>
<keyword evidence="2" id="KW-1185">Reference proteome</keyword>
<dbReference type="Proteomes" id="UP000199659">
    <property type="component" value="Unassembled WGS sequence"/>
</dbReference>
<dbReference type="EMBL" id="FOYZ01000003">
    <property type="protein sequence ID" value="SFR68175.1"/>
    <property type="molecule type" value="Genomic_DNA"/>
</dbReference>
<dbReference type="STRING" id="37658.SAMN05661086_00933"/>
<evidence type="ECO:0008006" key="3">
    <source>
        <dbReference type="Google" id="ProtNLM"/>
    </source>
</evidence>
<dbReference type="OrthoDB" id="2624539at2"/>
<proteinExistence type="predicted"/>
<dbReference type="AlphaFoldDB" id="A0A1I6IN53"/>
<evidence type="ECO:0000313" key="1">
    <source>
        <dbReference type="EMBL" id="SFR68175.1"/>
    </source>
</evidence>